<evidence type="ECO:0000256" key="2">
    <source>
        <dbReference type="SAM" id="MobiDB-lite"/>
    </source>
</evidence>
<dbReference type="GeneID" id="87831884"/>
<protein>
    <recommendedName>
        <fullName evidence="3">C2H2-type domain-containing protein</fullName>
    </recommendedName>
</protein>
<accession>A0AAN6U7V8</accession>
<reference evidence="4" key="2">
    <citation type="submission" date="2023-05" db="EMBL/GenBank/DDBJ databases">
        <authorList>
            <consortium name="Lawrence Berkeley National Laboratory"/>
            <person name="Steindorff A."/>
            <person name="Hensen N."/>
            <person name="Bonometti L."/>
            <person name="Westerberg I."/>
            <person name="Brannstrom I.O."/>
            <person name="Guillou S."/>
            <person name="Cros-Aarteil S."/>
            <person name="Calhoun S."/>
            <person name="Haridas S."/>
            <person name="Kuo A."/>
            <person name="Mondo S."/>
            <person name="Pangilinan J."/>
            <person name="Riley R."/>
            <person name="Labutti K."/>
            <person name="Andreopoulos B."/>
            <person name="Lipzen A."/>
            <person name="Chen C."/>
            <person name="Yanf M."/>
            <person name="Daum C."/>
            <person name="Ng V."/>
            <person name="Clum A."/>
            <person name="Ohm R."/>
            <person name="Martin F."/>
            <person name="Silar P."/>
            <person name="Natvig D."/>
            <person name="Lalanne C."/>
            <person name="Gautier V."/>
            <person name="Ament-Velasquez S.L."/>
            <person name="Kruys A."/>
            <person name="Hutchinson M.I."/>
            <person name="Powell A.J."/>
            <person name="Barry K."/>
            <person name="Miller A.N."/>
            <person name="Grigoriev I.V."/>
            <person name="Debuchy R."/>
            <person name="Gladieux P."/>
            <person name="Thoren M.H."/>
            <person name="Johannesson H."/>
        </authorList>
    </citation>
    <scope>NUCLEOTIDE SEQUENCE</scope>
    <source>
        <strain evidence="4">CBS 731.68</strain>
    </source>
</reference>
<dbReference type="GO" id="GO:0008270">
    <property type="term" value="F:zinc ion binding"/>
    <property type="evidence" value="ECO:0007669"/>
    <property type="project" value="UniProtKB-KW"/>
</dbReference>
<evidence type="ECO:0000313" key="5">
    <source>
        <dbReference type="Proteomes" id="UP001302602"/>
    </source>
</evidence>
<dbReference type="EMBL" id="MU853224">
    <property type="protein sequence ID" value="KAK4127879.1"/>
    <property type="molecule type" value="Genomic_DNA"/>
</dbReference>
<dbReference type="Proteomes" id="UP001302602">
    <property type="component" value="Unassembled WGS sequence"/>
</dbReference>
<dbReference type="InterPro" id="IPR013087">
    <property type="entry name" value="Znf_C2H2_type"/>
</dbReference>
<feature type="domain" description="C2H2-type" evidence="3">
    <location>
        <begin position="34"/>
        <end position="62"/>
    </location>
</feature>
<feature type="region of interest" description="Disordered" evidence="2">
    <location>
        <begin position="117"/>
        <end position="143"/>
    </location>
</feature>
<dbReference type="RefSeq" id="XP_062651650.1">
    <property type="nucleotide sequence ID" value="XM_062795115.1"/>
</dbReference>
<evidence type="ECO:0000313" key="4">
    <source>
        <dbReference type="EMBL" id="KAK4127879.1"/>
    </source>
</evidence>
<proteinExistence type="predicted"/>
<reference evidence="4" key="1">
    <citation type="journal article" date="2023" name="Mol. Phylogenet. Evol.">
        <title>Genome-scale phylogeny and comparative genomics of the fungal order Sordariales.</title>
        <authorList>
            <person name="Hensen N."/>
            <person name="Bonometti L."/>
            <person name="Westerberg I."/>
            <person name="Brannstrom I.O."/>
            <person name="Guillou S."/>
            <person name="Cros-Aarteil S."/>
            <person name="Calhoun S."/>
            <person name="Haridas S."/>
            <person name="Kuo A."/>
            <person name="Mondo S."/>
            <person name="Pangilinan J."/>
            <person name="Riley R."/>
            <person name="LaButti K."/>
            <person name="Andreopoulos B."/>
            <person name="Lipzen A."/>
            <person name="Chen C."/>
            <person name="Yan M."/>
            <person name="Daum C."/>
            <person name="Ng V."/>
            <person name="Clum A."/>
            <person name="Steindorff A."/>
            <person name="Ohm R.A."/>
            <person name="Martin F."/>
            <person name="Silar P."/>
            <person name="Natvig D.O."/>
            <person name="Lalanne C."/>
            <person name="Gautier V."/>
            <person name="Ament-Velasquez S.L."/>
            <person name="Kruys A."/>
            <person name="Hutchinson M.I."/>
            <person name="Powell A.J."/>
            <person name="Barry K."/>
            <person name="Miller A.N."/>
            <person name="Grigoriev I.V."/>
            <person name="Debuchy R."/>
            <person name="Gladieux P."/>
            <person name="Hiltunen Thoren M."/>
            <person name="Johannesson H."/>
        </authorList>
    </citation>
    <scope>NUCLEOTIDE SEQUENCE</scope>
    <source>
        <strain evidence="4">CBS 731.68</strain>
    </source>
</reference>
<keyword evidence="1" id="KW-0863">Zinc-finger</keyword>
<sequence length="302" mass="34499">MVALTCRECKLEMGSRDALAAHWQKQRNEGKRHYHCSLCMEPFRTPEAEHRHHKEIHAAKQNLDCPGCNERANRCKRIKNDDYVARREEKLAFARELQRLHPNLPDDSSVATLSLAETAPTRQGPNVASGTRSLSSLRPKAENTVRPNPVTFAIKRERNINLFPDAPPALRPSRETQEALQRPAQTKDTAWPPHNPQNPRWDPAEYFVAYIKKYKCRHNRYPKSFPSVAGIRAHLLSAQHAGLVRGVRCNLSETNGYRQFLDQLTAGLVDTTEKNDDGIEKYEEPNQSREWFGTEQGRAFAS</sequence>
<keyword evidence="5" id="KW-1185">Reference proteome</keyword>
<keyword evidence="1" id="KW-0862">Zinc</keyword>
<keyword evidence="1" id="KW-0479">Metal-binding</keyword>
<dbReference type="AlphaFoldDB" id="A0AAN6U7V8"/>
<name>A0AAN6U7V8_9PEZI</name>
<dbReference type="PROSITE" id="PS50157">
    <property type="entry name" value="ZINC_FINGER_C2H2_2"/>
    <property type="match status" value="1"/>
</dbReference>
<feature type="region of interest" description="Disordered" evidence="2">
    <location>
        <begin position="165"/>
        <end position="199"/>
    </location>
</feature>
<organism evidence="4 5">
    <name type="scientific">Parathielavia appendiculata</name>
    <dbReference type="NCBI Taxonomy" id="2587402"/>
    <lineage>
        <taxon>Eukaryota</taxon>
        <taxon>Fungi</taxon>
        <taxon>Dikarya</taxon>
        <taxon>Ascomycota</taxon>
        <taxon>Pezizomycotina</taxon>
        <taxon>Sordariomycetes</taxon>
        <taxon>Sordariomycetidae</taxon>
        <taxon>Sordariales</taxon>
        <taxon>Chaetomiaceae</taxon>
        <taxon>Parathielavia</taxon>
    </lineage>
</organism>
<gene>
    <name evidence="4" type="ORF">N657DRAFT_661882</name>
</gene>
<dbReference type="PROSITE" id="PS00028">
    <property type="entry name" value="ZINC_FINGER_C2H2_1"/>
    <property type="match status" value="1"/>
</dbReference>
<comment type="caution">
    <text evidence="4">The sequence shown here is derived from an EMBL/GenBank/DDBJ whole genome shotgun (WGS) entry which is preliminary data.</text>
</comment>
<evidence type="ECO:0000259" key="3">
    <source>
        <dbReference type="PROSITE" id="PS50157"/>
    </source>
</evidence>
<feature type="compositionally biased region" description="Polar residues" evidence="2">
    <location>
        <begin position="120"/>
        <end position="136"/>
    </location>
</feature>
<evidence type="ECO:0000256" key="1">
    <source>
        <dbReference type="PROSITE-ProRule" id="PRU00042"/>
    </source>
</evidence>